<dbReference type="EMBL" id="JN585957">
    <property type="protein sequence ID" value="AEY69646.1"/>
    <property type="molecule type" value="Genomic_DNA"/>
</dbReference>
<accession>H2DE87</accession>
<reference evidence="1 2" key="1">
    <citation type="submission" date="2011-08" db="EMBL/GenBank/DDBJ databases">
        <authorList>
            <person name="Kim I.-G."/>
            <person name="Rhim S.-L."/>
        </authorList>
    </citation>
    <scope>NUCLEOTIDE SEQUENCE [LARGE SCALE GENOMIC DNA]</scope>
</reference>
<name>H2DE87_9CAUD</name>
<dbReference type="RefSeq" id="YP_005098461.1">
    <property type="nucleotide sequence ID" value="NC_016767.1"/>
</dbReference>
<dbReference type="GeneID" id="11605366"/>
<evidence type="ECO:0000313" key="2">
    <source>
        <dbReference type="Proteomes" id="UP000007323"/>
    </source>
</evidence>
<proteinExistence type="predicted"/>
<dbReference type="KEGG" id="vg:11605366"/>
<protein>
    <submittedName>
        <fullName evidence="1">Uncharacterized protein</fullName>
    </submittedName>
</protein>
<evidence type="ECO:0000313" key="1">
    <source>
        <dbReference type="EMBL" id="AEY69646.1"/>
    </source>
</evidence>
<organism evidence="1 2">
    <name type="scientific">Erwinia phage PEp14</name>
    <dbReference type="NCBI Taxonomy" id="1131315"/>
    <lineage>
        <taxon>Viruses</taxon>
        <taxon>Duplodnaviria</taxon>
        <taxon>Heunggongvirae</taxon>
        <taxon>Uroviricota</taxon>
        <taxon>Caudoviricetes</taxon>
        <taxon>Pavtokvirus</taxon>
        <taxon>Pavtokvirus PEp14</taxon>
    </lineage>
</organism>
<keyword evidence="2" id="KW-1185">Reference proteome</keyword>
<dbReference type="Proteomes" id="UP000007323">
    <property type="component" value="Segment"/>
</dbReference>
<sequence length="65" mass="7092">MIETIAGWMLVIAICGPAPDDCRDEPVDDYFYSTKAMCENLSGKATTDPDAVCVPVEITRRVEAP</sequence>
<gene>
    <name evidence="1" type="ORF">PEp14_00057</name>
</gene>